<sequence>MTGSSTIEVSHLDTRLPSPTLPIVLRTIQPSDAARLAALLSDPGNASDPNAAPLSATTASELIVRQRLSASVPTVVDTARGAGGAVIISGPSRVNMVIELLPATASSSSSSSSSSPPLVIGLGGYGAIKELVRDGKTIRAGDVGAMIDPEYRGKGYATEAMRLAIDWAFAEATGGGGGLQLDLVTVTTLEDNVAMVKLAEDRLGLKGRGTRRACGEEGVEGKTEVYYELTKEDRQRMCFGGT</sequence>
<comment type="caution">
    <text evidence="5">The sequence shown here is derived from an EMBL/GenBank/DDBJ whole genome shotgun (WGS) entry which is preliminary data.</text>
</comment>
<keyword evidence="2" id="KW-0012">Acyltransferase</keyword>
<dbReference type="AlphaFoldDB" id="A0A2N6NUH5"/>
<proteinExistence type="inferred from homology"/>
<reference evidence="5 6" key="1">
    <citation type="journal article" date="2016" name="Appl. Microbiol. Biotechnol.">
        <title>Characterization of T-DNA insertion mutants with decreased virulence in the entomopathogenic fungus Beauveria bassiana JEF-007.</title>
        <authorList>
            <person name="Kim S."/>
            <person name="Lee S.J."/>
            <person name="Nai Y.S."/>
            <person name="Yu J.S."/>
            <person name="Lee M.R."/>
            <person name="Yang Y.T."/>
            <person name="Kim J.S."/>
        </authorList>
    </citation>
    <scope>NUCLEOTIDE SEQUENCE [LARGE SCALE GENOMIC DNA]</scope>
    <source>
        <strain evidence="5 6">JEF-007</strain>
    </source>
</reference>
<dbReference type="PANTHER" id="PTHR43792">
    <property type="entry name" value="GNAT FAMILY, PUTATIVE (AFU_ORTHOLOGUE AFUA_3G00765)-RELATED-RELATED"/>
    <property type="match status" value="1"/>
</dbReference>
<organism evidence="5 6">
    <name type="scientific">Beauveria bassiana</name>
    <name type="common">White muscardine disease fungus</name>
    <name type="synonym">Tritirachium shiotae</name>
    <dbReference type="NCBI Taxonomy" id="176275"/>
    <lineage>
        <taxon>Eukaryota</taxon>
        <taxon>Fungi</taxon>
        <taxon>Dikarya</taxon>
        <taxon>Ascomycota</taxon>
        <taxon>Pezizomycotina</taxon>
        <taxon>Sordariomycetes</taxon>
        <taxon>Hypocreomycetidae</taxon>
        <taxon>Hypocreales</taxon>
        <taxon>Cordycipitaceae</taxon>
        <taxon>Beauveria</taxon>
    </lineage>
</organism>
<evidence type="ECO:0000259" key="4">
    <source>
        <dbReference type="PROSITE" id="PS51186"/>
    </source>
</evidence>
<dbReference type="Pfam" id="PF13302">
    <property type="entry name" value="Acetyltransf_3"/>
    <property type="match status" value="1"/>
</dbReference>
<evidence type="ECO:0000313" key="6">
    <source>
        <dbReference type="Proteomes" id="UP000235728"/>
    </source>
</evidence>
<protein>
    <recommendedName>
        <fullName evidence="4">N-acetyltransferase domain-containing protein</fullName>
    </recommendedName>
</protein>
<dbReference type="PROSITE" id="PS51186">
    <property type="entry name" value="GNAT"/>
    <property type="match status" value="1"/>
</dbReference>
<evidence type="ECO:0000256" key="1">
    <source>
        <dbReference type="ARBA" id="ARBA00022679"/>
    </source>
</evidence>
<keyword evidence="1" id="KW-0808">Transferase</keyword>
<name>A0A2N6NUH5_BEABA</name>
<dbReference type="InterPro" id="IPR000182">
    <property type="entry name" value="GNAT_dom"/>
</dbReference>
<dbReference type="PANTHER" id="PTHR43792:SF8">
    <property type="entry name" value="[RIBOSOMAL PROTEIN US5]-ALANINE N-ACETYLTRANSFERASE"/>
    <property type="match status" value="1"/>
</dbReference>
<dbReference type="Gene3D" id="3.40.630.30">
    <property type="match status" value="1"/>
</dbReference>
<evidence type="ECO:0000256" key="3">
    <source>
        <dbReference type="ARBA" id="ARBA00038502"/>
    </source>
</evidence>
<feature type="domain" description="N-acetyltransferase" evidence="4">
    <location>
        <begin position="23"/>
        <end position="232"/>
    </location>
</feature>
<dbReference type="OMA" id="SRVNMML"/>
<dbReference type="SUPFAM" id="SSF55729">
    <property type="entry name" value="Acyl-CoA N-acyltransferases (Nat)"/>
    <property type="match status" value="1"/>
</dbReference>
<dbReference type="InterPro" id="IPR051531">
    <property type="entry name" value="N-acetyltransferase"/>
</dbReference>
<gene>
    <name evidence="5" type="ORF">BM221_003370</name>
</gene>
<comment type="similarity">
    <text evidence="3">Belongs to the acetyltransferase family. RimJ subfamily.</text>
</comment>
<dbReference type="EMBL" id="MRVG01000003">
    <property type="protein sequence ID" value="PMB70911.1"/>
    <property type="molecule type" value="Genomic_DNA"/>
</dbReference>
<accession>A0A2N6NUH5</accession>
<evidence type="ECO:0000313" key="5">
    <source>
        <dbReference type="EMBL" id="PMB70911.1"/>
    </source>
</evidence>
<dbReference type="GO" id="GO:0016747">
    <property type="term" value="F:acyltransferase activity, transferring groups other than amino-acyl groups"/>
    <property type="evidence" value="ECO:0007669"/>
    <property type="project" value="InterPro"/>
</dbReference>
<dbReference type="InterPro" id="IPR016181">
    <property type="entry name" value="Acyl_CoA_acyltransferase"/>
</dbReference>
<evidence type="ECO:0000256" key="2">
    <source>
        <dbReference type="ARBA" id="ARBA00023315"/>
    </source>
</evidence>
<dbReference type="Proteomes" id="UP000235728">
    <property type="component" value="Unassembled WGS sequence"/>
</dbReference>
<dbReference type="CDD" id="cd04301">
    <property type="entry name" value="NAT_SF"/>
    <property type="match status" value="1"/>
</dbReference>